<evidence type="ECO:0000313" key="4">
    <source>
        <dbReference type="EMBL" id="NEV15097.1"/>
    </source>
</evidence>
<reference evidence="4 5" key="1">
    <citation type="submission" date="2020-02" db="EMBL/GenBank/DDBJ databases">
        <title>Draft genome sequence of Rhizobium tropici.</title>
        <authorList>
            <person name="Khayi S."/>
            <person name="Jemo M."/>
        </authorList>
    </citation>
    <scope>NUCLEOTIDE SEQUENCE [LARGE SCALE GENOMIC DNA]</scope>
    <source>
        <strain evidence="4 5">A12</strain>
    </source>
</reference>
<feature type="domain" description="Bacteriophage tail tape measure N-terminal" evidence="2">
    <location>
        <begin position="95"/>
        <end position="183"/>
    </location>
</feature>
<evidence type="ECO:0000313" key="3">
    <source>
        <dbReference type="EMBL" id="MBB6490737.1"/>
    </source>
</evidence>
<reference evidence="3 6" key="2">
    <citation type="submission" date="2020-08" db="EMBL/GenBank/DDBJ databases">
        <title>Genomic Encyclopedia of Type Strains, Phase IV (KMG-V): Genome sequencing to study the core and pangenomes of soil and plant-associated prokaryotes.</title>
        <authorList>
            <person name="Whitman W."/>
        </authorList>
    </citation>
    <scope>NUCLEOTIDE SEQUENCE [LARGE SCALE GENOMIC DNA]</scope>
    <source>
        <strain evidence="3 6">SEMIA 4059</strain>
    </source>
</reference>
<feature type="compositionally biased region" description="Polar residues" evidence="1">
    <location>
        <begin position="694"/>
        <end position="710"/>
    </location>
</feature>
<dbReference type="Proteomes" id="UP000471190">
    <property type="component" value="Unassembled WGS sequence"/>
</dbReference>
<dbReference type="Proteomes" id="UP000526625">
    <property type="component" value="Unassembled WGS sequence"/>
</dbReference>
<comment type="caution">
    <text evidence="4">The sequence shown here is derived from an EMBL/GenBank/DDBJ whole genome shotgun (WGS) entry which is preliminary data.</text>
</comment>
<accession>A0A6P1CE27</accession>
<evidence type="ECO:0000313" key="6">
    <source>
        <dbReference type="Proteomes" id="UP000526625"/>
    </source>
</evidence>
<proteinExistence type="predicted"/>
<feature type="region of interest" description="Disordered" evidence="1">
    <location>
        <begin position="694"/>
        <end position="724"/>
    </location>
</feature>
<dbReference type="Pfam" id="PF06791">
    <property type="entry name" value="TMP_2"/>
    <property type="match status" value="1"/>
</dbReference>
<name>A0A6P1CE27_RHITR</name>
<gene>
    <name evidence="3" type="ORF">GGD45_001127</name>
    <name evidence="4" type="ORF">GXW80_29460</name>
</gene>
<organism evidence="4 5">
    <name type="scientific">Rhizobium tropici</name>
    <dbReference type="NCBI Taxonomy" id="398"/>
    <lineage>
        <taxon>Bacteria</taxon>
        <taxon>Pseudomonadati</taxon>
        <taxon>Pseudomonadota</taxon>
        <taxon>Alphaproteobacteria</taxon>
        <taxon>Hyphomicrobiales</taxon>
        <taxon>Rhizobiaceae</taxon>
        <taxon>Rhizobium/Agrobacterium group</taxon>
        <taxon>Rhizobium</taxon>
    </lineage>
</organism>
<dbReference type="RefSeq" id="WP_015340430.1">
    <property type="nucleotide sequence ID" value="NZ_JAADZA010000064.1"/>
</dbReference>
<protein>
    <recommendedName>
        <fullName evidence="2">Bacteriophage tail tape measure N-terminal domain-containing protein</fullName>
    </recommendedName>
</protein>
<dbReference type="AlphaFoldDB" id="A0A6P1CE27"/>
<dbReference type="InterPro" id="IPR009628">
    <property type="entry name" value="Phage_tape_measure_N"/>
</dbReference>
<evidence type="ECO:0000256" key="1">
    <source>
        <dbReference type="SAM" id="MobiDB-lite"/>
    </source>
</evidence>
<keyword evidence="6" id="KW-1185">Reference proteome</keyword>
<evidence type="ECO:0000259" key="2">
    <source>
        <dbReference type="Pfam" id="PF06791"/>
    </source>
</evidence>
<dbReference type="EMBL" id="JACHBF010000002">
    <property type="protein sequence ID" value="MBB6490737.1"/>
    <property type="molecule type" value="Genomic_DNA"/>
</dbReference>
<sequence length="724" mass="74685">MTDIATLTLTADSSSIKAASTNLTSMTVATWNAQKGTGALAKAFAIVTGNAAASRGALDKVAVGAAAVNSTGAAAAKAVDNTSISLVKVAEEVDATVGSVQTLSKGARDAAKSLLDIGGQIANGQSPLTIAAQQGVQLGMVLSESGGAAGAISTLGEAFHALANPVTLVTVGLVAGGAALAQYLMNSATTVVKVDELTKSLAAQAASGSEVKSMIFDLNSIQTQYDATLQQTKDSHKLVSDSLVANTEEVFDAKKSLLELELKYQRALITTQEADLANIGAQFKREAAQAILVSPNLIAQGFSDPKIGDFVQRGPDHGGWETMAAYRDKSTTADEIIKKKAQLTITKNMIDDLEKAVDTPFNPNGISQPRTGSVAGGTVGGASRIASPASQPATTGTTNDPYGGIIAEASKRIAASQQEQAALSMTDEAASKMRHQTELLNEAQEKNIQLTPQQTSELGDLAGKMASTEAAIKRAQEAMDFAKDLTKGFISDLKSGLKNGESFWKSFSTAAVNALNKIADKLLNDVLDSLFKVNSAASGGGGGGFLSGLLGIFGFGGGSEVTLPTGSDIPIPIPRPTFADGGYTGPGGKHEPVGIVHAGEIVWSQKDIARAGGVGIVEAMRLGRRGYADGGVVGEGGPQLVRAQPDATVPVRRLRADNQNDASGSASGVHVTVGVSVDEDGNLKAYVKNVAQSEAQSSTRQGLNDFNQQLPDRVAQINRNPRRR</sequence>
<dbReference type="EMBL" id="JAADZA010000064">
    <property type="protein sequence ID" value="NEV15097.1"/>
    <property type="molecule type" value="Genomic_DNA"/>
</dbReference>
<evidence type="ECO:0000313" key="5">
    <source>
        <dbReference type="Proteomes" id="UP000471190"/>
    </source>
</evidence>